<comment type="caution">
    <text evidence="2">The sequence shown here is derived from an EMBL/GenBank/DDBJ whole genome shotgun (WGS) entry which is preliminary data.</text>
</comment>
<evidence type="ECO:0000256" key="1">
    <source>
        <dbReference type="SAM" id="MobiDB-lite"/>
    </source>
</evidence>
<sequence length="93" mass="11346">MAQHNRKRRRRKRKNKEVSPLVTMSQCAQKDKSREKRNEEVIDCQPWHNVTKRGGKIDFSLYYKYLINCAWNCQIYNDSWTLWCVVPQFSMYL</sequence>
<evidence type="ECO:0000313" key="3">
    <source>
        <dbReference type="Proteomes" id="UP000886998"/>
    </source>
</evidence>
<keyword evidence="3" id="KW-1185">Reference proteome</keyword>
<accession>A0A8X6XG38</accession>
<feature type="region of interest" description="Disordered" evidence="1">
    <location>
        <begin position="1"/>
        <end position="34"/>
    </location>
</feature>
<reference evidence="2" key="1">
    <citation type="submission" date="2020-08" db="EMBL/GenBank/DDBJ databases">
        <title>Multicomponent nature underlies the extraordinary mechanical properties of spider dragline silk.</title>
        <authorList>
            <person name="Kono N."/>
            <person name="Nakamura H."/>
            <person name="Mori M."/>
            <person name="Yoshida Y."/>
            <person name="Ohtoshi R."/>
            <person name="Malay A.D."/>
            <person name="Moran D.A.P."/>
            <person name="Tomita M."/>
            <person name="Numata K."/>
            <person name="Arakawa K."/>
        </authorList>
    </citation>
    <scope>NUCLEOTIDE SEQUENCE</scope>
</reference>
<protein>
    <submittedName>
        <fullName evidence="2">Uncharacterized protein</fullName>
    </submittedName>
</protein>
<dbReference type="Proteomes" id="UP000886998">
    <property type="component" value="Unassembled WGS sequence"/>
</dbReference>
<feature type="compositionally biased region" description="Basic residues" evidence="1">
    <location>
        <begin position="1"/>
        <end position="15"/>
    </location>
</feature>
<gene>
    <name evidence="2" type="ORF">TNIN_442791</name>
</gene>
<evidence type="ECO:0000313" key="2">
    <source>
        <dbReference type="EMBL" id="GFY52584.1"/>
    </source>
</evidence>
<proteinExistence type="predicted"/>
<dbReference type="AlphaFoldDB" id="A0A8X6XG38"/>
<organism evidence="2 3">
    <name type="scientific">Trichonephila inaurata madagascariensis</name>
    <dbReference type="NCBI Taxonomy" id="2747483"/>
    <lineage>
        <taxon>Eukaryota</taxon>
        <taxon>Metazoa</taxon>
        <taxon>Ecdysozoa</taxon>
        <taxon>Arthropoda</taxon>
        <taxon>Chelicerata</taxon>
        <taxon>Arachnida</taxon>
        <taxon>Araneae</taxon>
        <taxon>Araneomorphae</taxon>
        <taxon>Entelegynae</taxon>
        <taxon>Araneoidea</taxon>
        <taxon>Nephilidae</taxon>
        <taxon>Trichonephila</taxon>
        <taxon>Trichonephila inaurata</taxon>
    </lineage>
</organism>
<name>A0A8X6XG38_9ARAC</name>
<dbReference type="EMBL" id="BMAV01008749">
    <property type="protein sequence ID" value="GFY52584.1"/>
    <property type="molecule type" value="Genomic_DNA"/>
</dbReference>